<dbReference type="Pfam" id="PF00076">
    <property type="entry name" value="RRM_1"/>
    <property type="match status" value="1"/>
</dbReference>
<evidence type="ECO:0000256" key="2">
    <source>
        <dbReference type="SAM" id="Phobius"/>
    </source>
</evidence>
<protein>
    <submittedName>
        <fullName evidence="4">Arginine/serine-rich splicing factor RS27 transcript II</fullName>
    </submittedName>
</protein>
<accession>M1H9E2</accession>
<dbReference type="EMBL" id="KC440858">
    <property type="protein sequence ID" value="AGE46160.1"/>
    <property type="molecule type" value="mRNA"/>
</dbReference>
<keyword evidence="2" id="KW-1133">Transmembrane helix</keyword>
<evidence type="ECO:0000313" key="4">
    <source>
        <dbReference type="EMBL" id="AGE46160.1"/>
    </source>
</evidence>
<dbReference type="InterPro" id="IPR000504">
    <property type="entry name" value="RRM_dom"/>
</dbReference>
<proteinExistence type="evidence at transcript level"/>
<sequence length="100" mass="11627">MAAKIRPVYCGNFEYDARQSEIERLFKEYGRVERVDMKTGMSMKSMAALLLAVWLRIFHYYMAPPANIDFIYVIRTHQNSSCPSHQQSSSCHQSSDFLLL</sequence>
<name>M1H9E2_PHYPA</name>
<feature type="region of interest" description="Disordered" evidence="1">
    <location>
        <begin position="81"/>
        <end position="100"/>
    </location>
</feature>
<dbReference type="SUPFAM" id="SSF54928">
    <property type="entry name" value="RNA-binding domain, RBD"/>
    <property type="match status" value="1"/>
</dbReference>
<dbReference type="AlphaFoldDB" id="M1H9E2"/>
<feature type="transmembrane region" description="Helical" evidence="2">
    <location>
        <begin position="46"/>
        <end position="63"/>
    </location>
</feature>
<gene>
    <name evidence="4" type="primary">RS27</name>
</gene>
<keyword evidence="2" id="KW-0812">Transmembrane</keyword>
<evidence type="ECO:0000259" key="3">
    <source>
        <dbReference type="Pfam" id="PF00076"/>
    </source>
</evidence>
<dbReference type="InterPro" id="IPR035979">
    <property type="entry name" value="RBD_domain_sf"/>
</dbReference>
<reference evidence="4" key="1">
    <citation type="submission" date="2012-12" db="EMBL/GenBank/DDBJ databases">
        <title>Comprehensive Analysis and Evolutionary Conservation of Alternative Splicing Events of Plant SR Proteins.</title>
        <authorList>
            <person name="Rauch H.B."/>
            <person name="Patrick T.L."/>
            <person name="Lal S.K."/>
        </authorList>
    </citation>
    <scope>NUCLEOTIDE SEQUENCE</scope>
</reference>
<dbReference type="GO" id="GO:0003723">
    <property type="term" value="F:RNA binding"/>
    <property type="evidence" value="ECO:0007669"/>
    <property type="project" value="InterPro"/>
</dbReference>
<dbReference type="InterPro" id="IPR012677">
    <property type="entry name" value="Nucleotide-bd_a/b_plait_sf"/>
</dbReference>
<evidence type="ECO:0000256" key="1">
    <source>
        <dbReference type="SAM" id="MobiDB-lite"/>
    </source>
</evidence>
<feature type="domain" description="RRM" evidence="3">
    <location>
        <begin position="8"/>
        <end position="40"/>
    </location>
</feature>
<dbReference type="Gene3D" id="3.30.70.330">
    <property type="match status" value="1"/>
</dbReference>
<keyword evidence="2" id="KW-0472">Membrane</keyword>
<organism evidence="4">
    <name type="scientific">Physcomitrium patens</name>
    <name type="common">Spreading-leaved earth moss</name>
    <name type="synonym">Physcomitrella patens</name>
    <dbReference type="NCBI Taxonomy" id="3218"/>
    <lineage>
        <taxon>Eukaryota</taxon>
        <taxon>Viridiplantae</taxon>
        <taxon>Streptophyta</taxon>
        <taxon>Embryophyta</taxon>
        <taxon>Bryophyta</taxon>
        <taxon>Bryophytina</taxon>
        <taxon>Bryopsida</taxon>
        <taxon>Funariidae</taxon>
        <taxon>Funariales</taxon>
        <taxon>Funariaceae</taxon>
        <taxon>Physcomitrium</taxon>
    </lineage>
</organism>